<evidence type="ECO:0000313" key="2">
    <source>
        <dbReference type="EMBL" id="MFL9835813.1"/>
    </source>
</evidence>
<proteinExistence type="predicted"/>
<comment type="caution">
    <text evidence="2">The sequence shown here is derived from an EMBL/GenBank/DDBJ whole genome shotgun (WGS) entry which is preliminary data.</text>
</comment>
<dbReference type="Gene3D" id="3.90.226.10">
    <property type="entry name" value="2-enoyl-CoA Hydratase, Chain A, domain 1"/>
    <property type="match status" value="1"/>
</dbReference>
<organism evidence="2 3">
    <name type="scientific">Chryseobacterium terrae</name>
    <dbReference type="NCBI Taxonomy" id="3163299"/>
    <lineage>
        <taxon>Bacteria</taxon>
        <taxon>Pseudomonadati</taxon>
        <taxon>Bacteroidota</taxon>
        <taxon>Flavobacteriia</taxon>
        <taxon>Flavobacteriales</taxon>
        <taxon>Weeksellaceae</taxon>
        <taxon>Chryseobacterium group</taxon>
        <taxon>Chryseobacterium</taxon>
    </lineage>
</organism>
<dbReference type="Pfam" id="PF03572">
    <property type="entry name" value="Peptidase_S41"/>
    <property type="match status" value="1"/>
</dbReference>
<dbReference type="EMBL" id="JBELPY010000020">
    <property type="protein sequence ID" value="MFL9835813.1"/>
    <property type="molecule type" value="Genomic_DNA"/>
</dbReference>
<evidence type="ECO:0000313" key="3">
    <source>
        <dbReference type="Proteomes" id="UP001629058"/>
    </source>
</evidence>
<dbReference type="InterPro" id="IPR005151">
    <property type="entry name" value="Tail-specific_protease"/>
</dbReference>
<dbReference type="Proteomes" id="UP001629058">
    <property type="component" value="Unassembled WGS sequence"/>
</dbReference>
<keyword evidence="3" id="KW-1185">Reference proteome</keyword>
<reference evidence="2 3" key="1">
    <citation type="submission" date="2024-06" db="EMBL/GenBank/DDBJ databases">
        <authorList>
            <person name="Kaempfer P."/>
            <person name="Viver T."/>
        </authorList>
    </citation>
    <scope>NUCLEOTIDE SEQUENCE [LARGE SCALE GENOMIC DNA]</scope>
    <source>
        <strain evidence="2 3">ST-37</strain>
    </source>
</reference>
<dbReference type="RefSeq" id="WP_408092909.1">
    <property type="nucleotide sequence ID" value="NZ_JBELPY010000020.1"/>
</dbReference>
<accession>A0ABW8Y6I0</accession>
<protein>
    <submittedName>
        <fullName evidence="2">S41 family peptidase</fullName>
    </submittedName>
</protein>
<evidence type="ECO:0000259" key="1">
    <source>
        <dbReference type="Pfam" id="PF03572"/>
    </source>
</evidence>
<dbReference type="SUPFAM" id="SSF52096">
    <property type="entry name" value="ClpP/crotonase"/>
    <property type="match status" value="1"/>
</dbReference>
<dbReference type="InterPro" id="IPR029045">
    <property type="entry name" value="ClpP/crotonase-like_dom_sf"/>
</dbReference>
<feature type="domain" description="Tail specific protease" evidence="1">
    <location>
        <begin position="15"/>
        <end position="95"/>
    </location>
</feature>
<name>A0ABW8Y6I0_9FLAO</name>
<sequence length="123" mass="13507">MLVDGIELERQSQLNSPIKKDIPVVILTSCYTASAGEMTAVSLIGRKNTYVVGEPIAGYTTAVQGFSINNNAGVNLSTDYVFDRNFKTYTSNILPHPEVLAGDNLEDLKKDLKIKKALEMLKK</sequence>
<gene>
    <name evidence="2" type="ORF">ABS765_17495</name>
</gene>